<reference evidence="1" key="1">
    <citation type="submission" date="2020-08" db="EMBL/GenBank/DDBJ databases">
        <title>Multicomponent nature underlies the extraordinary mechanical properties of spider dragline silk.</title>
        <authorList>
            <person name="Kono N."/>
            <person name="Nakamura H."/>
            <person name="Mori M."/>
            <person name="Yoshida Y."/>
            <person name="Ohtoshi R."/>
            <person name="Malay A.D."/>
            <person name="Moran D.A.P."/>
            <person name="Tomita M."/>
            <person name="Numata K."/>
            <person name="Arakawa K."/>
        </authorList>
    </citation>
    <scope>NUCLEOTIDE SEQUENCE</scope>
</reference>
<organism evidence="1 2">
    <name type="scientific">Trichonephila clavipes</name>
    <name type="common">Golden silk orbweaver</name>
    <name type="synonym">Nephila clavipes</name>
    <dbReference type="NCBI Taxonomy" id="2585209"/>
    <lineage>
        <taxon>Eukaryota</taxon>
        <taxon>Metazoa</taxon>
        <taxon>Ecdysozoa</taxon>
        <taxon>Arthropoda</taxon>
        <taxon>Chelicerata</taxon>
        <taxon>Arachnida</taxon>
        <taxon>Araneae</taxon>
        <taxon>Araneomorphae</taxon>
        <taxon>Entelegynae</taxon>
        <taxon>Araneoidea</taxon>
        <taxon>Nephilidae</taxon>
        <taxon>Trichonephila</taxon>
    </lineage>
</organism>
<evidence type="ECO:0000313" key="2">
    <source>
        <dbReference type="Proteomes" id="UP000887159"/>
    </source>
</evidence>
<evidence type="ECO:0000313" key="1">
    <source>
        <dbReference type="EMBL" id="GFY15407.1"/>
    </source>
</evidence>
<gene>
    <name evidence="1" type="ORF">TNCV_1572181</name>
</gene>
<name>A0A8X6SKI4_TRICX</name>
<proteinExistence type="predicted"/>
<accession>A0A8X6SKI4</accession>
<comment type="caution">
    <text evidence="1">The sequence shown here is derived from an EMBL/GenBank/DDBJ whole genome shotgun (WGS) entry which is preliminary data.</text>
</comment>
<keyword evidence="2" id="KW-1185">Reference proteome</keyword>
<dbReference type="AlphaFoldDB" id="A0A8X6SKI4"/>
<dbReference type="Proteomes" id="UP000887159">
    <property type="component" value="Unassembled WGS sequence"/>
</dbReference>
<dbReference type="EMBL" id="BMAU01021334">
    <property type="protein sequence ID" value="GFY15407.1"/>
    <property type="molecule type" value="Genomic_DNA"/>
</dbReference>
<sequence>MPHACEDPLPISVDMWPRILQLILRFTLLFETSYVLPQKPFRCFQRCCKSVDIRRLRHFPAFSETAMLPKSLRSR</sequence>
<protein>
    <submittedName>
        <fullName evidence="1">Uncharacterized protein</fullName>
    </submittedName>
</protein>